<protein>
    <submittedName>
        <fullName evidence="1">Uncharacterized protein</fullName>
    </submittedName>
</protein>
<dbReference type="AlphaFoldDB" id="A0A6L2K2R7"/>
<gene>
    <name evidence="1" type="ORF">Tci_015080</name>
</gene>
<proteinExistence type="predicted"/>
<accession>A0A6L2K2R7</accession>
<dbReference type="EMBL" id="BKCJ010001662">
    <property type="protein sequence ID" value="GEU43102.1"/>
    <property type="molecule type" value="Genomic_DNA"/>
</dbReference>
<sequence length="107" mass="12217">MERRWCNLKGSWAVELKSGQSHTVPIPKGELLRVTHASLGAGNLKKGGALLFLLKMELRGKSLLDTRDMKYNLIYTDDHDFVEFSHDSDDHSDLHLVFLDKGIEVYF</sequence>
<organism evidence="1">
    <name type="scientific">Tanacetum cinerariifolium</name>
    <name type="common">Dalmatian daisy</name>
    <name type="synonym">Chrysanthemum cinerariifolium</name>
    <dbReference type="NCBI Taxonomy" id="118510"/>
    <lineage>
        <taxon>Eukaryota</taxon>
        <taxon>Viridiplantae</taxon>
        <taxon>Streptophyta</taxon>
        <taxon>Embryophyta</taxon>
        <taxon>Tracheophyta</taxon>
        <taxon>Spermatophyta</taxon>
        <taxon>Magnoliopsida</taxon>
        <taxon>eudicotyledons</taxon>
        <taxon>Gunneridae</taxon>
        <taxon>Pentapetalae</taxon>
        <taxon>asterids</taxon>
        <taxon>campanulids</taxon>
        <taxon>Asterales</taxon>
        <taxon>Asteraceae</taxon>
        <taxon>Asteroideae</taxon>
        <taxon>Anthemideae</taxon>
        <taxon>Anthemidinae</taxon>
        <taxon>Tanacetum</taxon>
    </lineage>
</organism>
<comment type="caution">
    <text evidence="1">The sequence shown here is derived from an EMBL/GenBank/DDBJ whole genome shotgun (WGS) entry which is preliminary data.</text>
</comment>
<evidence type="ECO:0000313" key="1">
    <source>
        <dbReference type="EMBL" id="GEU43102.1"/>
    </source>
</evidence>
<name>A0A6L2K2R7_TANCI</name>
<reference evidence="1" key="1">
    <citation type="journal article" date="2019" name="Sci. Rep.">
        <title>Draft genome of Tanacetum cinerariifolium, the natural source of mosquito coil.</title>
        <authorList>
            <person name="Yamashiro T."/>
            <person name="Shiraishi A."/>
            <person name="Satake H."/>
            <person name="Nakayama K."/>
        </authorList>
    </citation>
    <scope>NUCLEOTIDE SEQUENCE</scope>
</reference>